<feature type="compositionally biased region" description="Basic and acidic residues" evidence="1">
    <location>
        <begin position="61"/>
        <end position="106"/>
    </location>
</feature>
<reference evidence="3" key="1">
    <citation type="submission" date="2017-11" db="EMBL/GenBank/DDBJ databases">
        <authorList>
            <person name="Lima N.C."/>
            <person name="Parody-Merino A.M."/>
            <person name="Battley P.F."/>
            <person name="Fidler A.E."/>
            <person name="Prosdocimi F."/>
        </authorList>
    </citation>
    <scope>NUCLEOTIDE SEQUENCE [LARGE SCALE GENOMIC DNA]</scope>
</reference>
<keyword evidence="3" id="KW-1185">Reference proteome</keyword>
<feature type="region of interest" description="Disordered" evidence="1">
    <location>
        <begin position="61"/>
        <end position="112"/>
    </location>
</feature>
<organism evidence="2 3">
    <name type="scientific">Limosa lapponica baueri</name>
    <dbReference type="NCBI Taxonomy" id="1758121"/>
    <lineage>
        <taxon>Eukaryota</taxon>
        <taxon>Metazoa</taxon>
        <taxon>Chordata</taxon>
        <taxon>Craniata</taxon>
        <taxon>Vertebrata</taxon>
        <taxon>Euteleostomi</taxon>
        <taxon>Archelosauria</taxon>
        <taxon>Archosauria</taxon>
        <taxon>Dinosauria</taxon>
        <taxon>Saurischia</taxon>
        <taxon>Theropoda</taxon>
        <taxon>Coelurosauria</taxon>
        <taxon>Aves</taxon>
        <taxon>Neognathae</taxon>
        <taxon>Neoaves</taxon>
        <taxon>Charadriiformes</taxon>
        <taxon>Scolopacidae</taxon>
        <taxon>Limosa</taxon>
    </lineage>
</organism>
<evidence type="ECO:0000313" key="3">
    <source>
        <dbReference type="Proteomes" id="UP000233556"/>
    </source>
</evidence>
<gene>
    <name evidence="2" type="ORF">llap_945</name>
</gene>
<evidence type="ECO:0000256" key="1">
    <source>
        <dbReference type="SAM" id="MobiDB-lite"/>
    </source>
</evidence>
<name>A0A2I0URU8_LIMLA</name>
<reference evidence="3" key="2">
    <citation type="submission" date="2017-12" db="EMBL/GenBank/DDBJ databases">
        <title>Genome sequence of the Bar-tailed Godwit (Limosa lapponica baueri).</title>
        <authorList>
            <person name="Lima N.C.B."/>
            <person name="Parody-Merino A.M."/>
            <person name="Battley P.F."/>
            <person name="Fidler A.E."/>
            <person name="Prosdocimi F."/>
        </authorList>
    </citation>
    <scope>NUCLEOTIDE SEQUENCE [LARGE SCALE GENOMIC DNA]</scope>
</reference>
<sequence length="112" mass="13440">MFKIRLDRVLGRLVQTVLLPSGNDFPCCLIPLDASSVTPFWPCKLNHSLNCLETLKVVREKEREREKVAGKQEEEGEEKRREEKRREEKRREEKRREEKRREEKRTKCSVCV</sequence>
<dbReference type="Proteomes" id="UP000233556">
    <property type="component" value="Unassembled WGS sequence"/>
</dbReference>
<evidence type="ECO:0000313" key="2">
    <source>
        <dbReference type="EMBL" id="PKU48769.1"/>
    </source>
</evidence>
<protein>
    <submittedName>
        <fullName evidence="2">Uncharacterized protein</fullName>
    </submittedName>
</protein>
<dbReference type="AlphaFoldDB" id="A0A2I0URU8"/>
<proteinExistence type="predicted"/>
<dbReference type="EMBL" id="KZ505647">
    <property type="protein sequence ID" value="PKU48769.1"/>
    <property type="molecule type" value="Genomic_DNA"/>
</dbReference>
<accession>A0A2I0URU8</accession>